<dbReference type="InParanoid" id="A0A0C2WRD7"/>
<organism evidence="1 2">
    <name type="scientific">Amanita muscaria (strain Koide BX008)</name>
    <dbReference type="NCBI Taxonomy" id="946122"/>
    <lineage>
        <taxon>Eukaryota</taxon>
        <taxon>Fungi</taxon>
        <taxon>Dikarya</taxon>
        <taxon>Basidiomycota</taxon>
        <taxon>Agaricomycotina</taxon>
        <taxon>Agaricomycetes</taxon>
        <taxon>Agaricomycetidae</taxon>
        <taxon>Agaricales</taxon>
        <taxon>Pluteineae</taxon>
        <taxon>Amanitaceae</taxon>
        <taxon>Amanita</taxon>
    </lineage>
</organism>
<gene>
    <name evidence="1" type="ORF">M378DRAFT_170138</name>
</gene>
<keyword evidence="2" id="KW-1185">Reference proteome</keyword>
<dbReference type="AlphaFoldDB" id="A0A0C2WRD7"/>
<dbReference type="HOGENOM" id="CLU_2996084_0_0_1"/>
<proteinExistence type="predicted"/>
<reference evidence="1 2" key="1">
    <citation type="submission" date="2014-04" db="EMBL/GenBank/DDBJ databases">
        <title>Evolutionary Origins and Diversification of the Mycorrhizal Mutualists.</title>
        <authorList>
            <consortium name="DOE Joint Genome Institute"/>
            <consortium name="Mycorrhizal Genomics Consortium"/>
            <person name="Kohler A."/>
            <person name="Kuo A."/>
            <person name="Nagy L.G."/>
            <person name="Floudas D."/>
            <person name="Copeland A."/>
            <person name="Barry K.W."/>
            <person name="Cichocki N."/>
            <person name="Veneault-Fourrey C."/>
            <person name="LaButti K."/>
            <person name="Lindquist E.A."/>
            <person name="Lipzen A."/>
            <person name="Lundell T."/>
            <person name="Morin E."/>
            <person name="Murat C."/>
            <person name="Riley R."/>
            <person name="Ohm R."/>
            <person name="Sun H."/>
            <person name="Tunlid A."/>
            <person name="Henrissat B."/>
            <person name="Grigoriev I.V."/>
            <person name="Hibbett D.S."/>
            <person name="Martin F."/>
        </authorList>
    </citation>
    <scope>NUCLEOTIDE SEQUENCE [LARGE SCALE GENOMIC DNA]</scope>
    <source>
        <strain evidence="1 2">Koide BX008</strain>
    </source>
</reference>
<dbReference type="Proteomes" id="UP000054549">
    <property type="component" value="Unassembled WGS sequence"/>
</dbReference>
<protein>
    <submittedName>
        <fullName evidence="1">Uncharacterized protein</fullName>
    </submittedName>
</protein>
<sequence length="68" mass="7745">MVSSFRICDESDALVFVGVCFDNENIPLNVNGPVEDARKLIEHCRAEDVKSRPTMEDVVKEMETWDLT</sequence>
<dbReference type="EMBL" id="KN818328">
    <property type="protein sequence ID" value="KIL58858.1"/>
    <property type="molecule type" value="Genomic_DNA"/>
</dbReference>
<evidence type="ECO:0000313" key="1">
    <source>
        <dbReference type="EMBL" id="KIL58858.1"/>
    </source>
</evidence>
<evidence type="ECO:0000313" key="2">
    <source>
        <dbReference type="Proteomes" id="UP000054549"/>
    </source>
</evidence>
<name>A0A0C2WRD7_AMAMK</name>
<accession>A0A0C2WRD7</accession>